<dbReference type="Pfam" id="PF03572">
    <property type="entry name" value="Peptidase_S41"/>
    <property type="match status" value="1"/>
</dbReference>
<evidence type="ECO:0000313" key="2">
    <source>
        <dbReference type="EMBL" id="MFC5289899.1"/>
    </source>
</evidence>
<dbReference type="PANTHER" id="PTHR11261">
    <property type="entry name" value="INTERPHOTORECEPTOR RETINOID-BINDING PROTEIN"/>
    <property type="match status" value="1"/>
</dbReference>
<gene>
    <name evidence="2" type="ORF">ACFPM7_22825</name>
</gene>
<evidence type="ECO:0000259" key="1">
    <source>
        <dbReference type="SMART" id="SM00245"/>
    </source>
</evidence>
<dbReference type="InterPro" id="IPR029045">
    <property type="entry name" value="ClpP/crotonase-like_dom_sf"/>
</dbReference>
<dbReference type="CDD" id="cd07563">
    <property type="entry name" value="Peptidase_S41_IRBP"/>
    <property type="match status" value="1"/>
</dbReference>
<keyword evidence="3" id="KW-1185">Reference proteome</keyword>
<dbReference type="InterPro" id="IPR005151">
    <property type="entry name" value="Tail-specific_protease"/>
</dbReference>
<dbReference type="SUPFAM" id="SSF52096">
    <property type="entry name" value="ClpP/crotonase"/>
    <property type="match status" value="1"/>
</dbReference>
<dbReference type="Gene3D" id="3.90.226.10">
    <property type="entry name" value="2-enoyl-CoA Hydratase, Chain A, domain 1"/>
    <property type="match status" value="1"/>
</dbReference>
<dbReference type="Gene3D" id="3.30.750.44">
    <property type="match status" value="1"/>
</dbReference>
<dbReference type="EMBL" id="JBHSKF010000013">
    <property type="protein sequence ID" value="MFC5289899.1"/>
    <property type="molecule type" value="Genomic_DNA"/>
</dbReference>
<dbReference type="EC" id="3.4.-.-" evidence="2"/>
<dbReference type="Proteomes" id="UP001596157">
    <property type="component" value="Unassembled WGS sequence"/>
</dbReference>
<dbReference type="GO" id="GO:0016787">
    <property type="term" value="F:hydrolase activity"/>
    <property type="evidence" value="ECO:0007669"/>
    <property type="project" value="UniProtKB-KW"/>
</dbReference>
<protein>
    <submittedName>
        <fullName evidence="2">S41 family peptidase</fullName>
        <ecNumber evidence="2">3.4.-.-</ecNumber>
    </submittedName>
</protein>
<dbReference type="RefSeq" id="WP_378249768.1">
    <property type="nucleotide sequence ID" value="NZ_JBHSKF010000013.1"/>
</dbReference>
<accession>A0ABW0ERQ4</accession>
<dbReference type="PANTHER" id="PTHR11261:SF3">
    <property type="entry name" value="RETINOL-BINDING PROTEIN 3"/>
    <property type="match status" value="1"/>
</dbReference>
<organism evidence="2 3">
    <name type="scientific">Actinokineospora guangxiensis</name>
    <dbReference type="NCBI Taxonomy" id="1490288"/>
    <lineage>
        <taxon>Bacteria</taxon>
        <taxon>Bacillati</taxon>
        <taxon>Actinomycetota</taxon>
        <taxon>Actinomycetes</taxon>
        <taxon>Pseudonocardiales</taxon>
        <taxon>Pseudonocardiaceae</taxon>
        <taxon>Actinokineospora</taxon>
    </lineage>
</organism>
<keyword evidence="2" id="KW-0378">Hydrolase</keyword>
<proteinExistence type="predicted"/>
<reference evidence="3" key="1">
    <citation type="journal article" date="2019" name="Int. J. Syst. Evol. Microbiol.">
        <title>The Global Catalogue of Microorganisms (GCM) 10K type strain sequencing project: providing services to taxonomists for standard genome sequencing and annotation.</title>
        <authorList>
            <consortium name="The Broad Institute Genomics Platform"/>
            <consortium name="The Broad Institute Genome Sequencing Center for Infectious Disease"/>
            <person name="Wu L."/>
            <person name="Ma J."/>
        </authorList>
    </citation>
    <scope>NUCLEOTIDE SEQUENCE [LARGE SCALE GENOMIC DNA]</scope>
    <source>
        <strain evidence="3">CCUG 59778</strain>
    </source>
</reference>
<sequence length="287" mass="30740">MLTRLRDLVRDRYVLAEDAPSIADGLTGLDLRDLDPAATAERLTRHLQRVNHDRHLRVRHRPDGAATGFSSDAYRALHEAEARRNAGGVERVHLLGDGVGLLRIAPYLSPVHLAEPHIRAAFTLLSAVTGLVIDLRGGRGGTPSTVALLCGHLLGEEPVHLQDMAQRVGTPHQFWTTPAAVRVQAPVRVLTSRETFSGCEELAYNLQALGRATVIGETTGGGAHPVEAIALTDVLELHLPVARSVNAVTGTNWEQVGVVPDVPCAAEDALGIAIEDLAMKDLAQESP</sequence>
<name>A0ABW0ERQ4_9PSEU</name>
<dbReference type="SMART" id="SM00245">
    <property type="entry name" value="TSPc"/>
    <property type="match status" value="1"/>
</dbReference>
<comment type="caution">
    <text evidence="2">The sequence shown here is derived from an EMBL/GenBank/DDBJ whole genome shotgun (WGS) entry which is preliminary data.</text>
</comment>
<feature type="domain" description="Tail specific protease" evidence="1">
    <location>
        <begin position="40"/>
        <end position="265"/>
    </location>
</feature>
<evidence type="ECO:0000313" key="3">
    <source>
        <dbReference type="Proteomes" id="UP001596157"/>
    </source>
</evidence>